<protein>
    <submittedName>
        <fullName evidence="6">DNA-binding protein HU-beta</fullName>
    </submittedName>
</protein>
<evidence type="ECO:0000256" key="4">
    <source>
        <dbReference type="ARBA" id="ARBA00023125"/>
    </source>
</evidence>
<dbReference type="PANTHER" id="PTHR33175:SF3">
    <property type="entry name" value="DNA-BINDING PROTEIN HU-BETA"/>
    <property type="match status" value="1"/>
</dbReference>
<dbReference type="InterPro" id="IPR010992">
    <property type="entry name" value="IHF-like_DNA-bd_dom_sf"/>
</dbReference>
<reference evidence="6" key="1">
    <citation type="submission" date="2020-01" db="EMBL/GenBank/DDBJ databases">
        <authorList>
            <person name="Meier V. D."/>
            <person name="Meier V D."/>
        </authorList>
    </citation>
    <scope>NUCLEOTIDE SEQUENCE</scope>
    <source>
        <strain evidence="6">HLG_WM_MAG_09</strain>
    </source>
</reference>
<evidence type="ECO:0000313" key="6">
    <source>
        <dbReference type="EMBL" id="CAA6821941.1"/>
    </source>
</evidence>
<organism evidence="6">
    <name type="scientific">uncultured Thiotrichaceae bacterium</name>
    <dbReference type="NCBI Taxonomy" id="298394"/>
    <lineage>
        <taxon>Bacteria</taxon>
        <taxon>Pseudomonadati</taxon>
        <taxon>Pseudomonadota</taxon>
        <taxon>Gammaproteobacteria</taxon>
        <taxon>Thiotrichales</taxon>
        <taxon>Thiotrichaceae</taxon>
        <taxon>environmental samples</taxon>
    </lineage>
</organism>
<dbReference type="PRINTS" id="PR01727">
    <property type="entry name" value="DNABINDINGHU"/>
</dbReference>
<dbReference type="InterPro" id="IPR020816">
    <property type="entry name" value="Histone-like_DNA-bd_CS"/>
</dbReference>
<dbReference type="EMBL" id="CACVAT010000363">
    <property type="protein sequence ID" value="CAA6821941.1"/>
    <property type="molecule type" value="Genomic_DNA"/>
</dbReference>
<evidence type="ECO:0000256" key="5">
    <source>
        <dbReference type="RuleBase" id="RU003939"/>
    </source>
</evidence>
<dbReference type="CDD" id="cd13831">
    <property type="entry name" value="HU"/>
    <property type="match status" value="1"/>
</dbReference>
<evidence type="ECO:0000256" key="2">
    <source>
        <dbReference type="ARBA" id="ARBA00010529"/>
    </source>
</evidence>
<evidence type="ECO:0000256" key="3">
    <source>
        <dbReference type="ARBA" id="ARBA00023067"/>
    </source>
</evidence>
<dbReference type="FunFam" id="4.10.520.10:FF:000001">
    <property type="entry name" value="DNA-binding protein HU"/>
    <property type="match status" value="1"/>
</dbReference>
<dbReference type="GO" id="GO:1990178">
    <property type="term" value="C:HU-DNA complex"/>
    <property type="evidence" value="ECO:0007669"/>
    <property type="project" value="UniProtKB-ARBA"/>
</dbReference>
<dbReference type="GO" id="GO:0006351">
    <property type="term" value="P:DNA-templated transcription"/>
    <property type="evidence" value="ECO:0007669"/>
    <property type="project" value="UniProtKB-ARBA"/>
</dbReference>
<sequence>MNKTELIDAVSAKSGLTKADSDRAYKAMVEVVSEQLADGEQISLIGFGTFLVRERQARTGRNPRTGDAIEIAAAKIPAFKAGKALKDAVN</sequence>
<dbReference type="GO" id="GO:0030527">
    <property type="term" value="F:structural constituent of chromatin"/>
    <property type="evidence" value="ECO:0007669"/>
    <property type="project" value="InterPro"/>
</dbReference>
<dbReference type="PROSITE" id="PS00045">
    <property type="entry name" value="HISTONE_LIKE"/>
    <property type="match status" value="1"/>
</dbReference>
<comment type="function">
    <text evidence="1">Histone-like DNA-binding protein which is capable of wrapping DNA to stabilize it, and thus to prevent its denaturation under extreme environmental conditions.</text>
</comment>
<dbReference type="GO" id="GO:0030261">
    <property type="term" value="P:chromosome condensation"/>
    <property type="evidence" value="ECO:0007669"/>
    <property type="project" value="UniProtKB-KW"/>
</dbReference>
<dbReference type="GO" id="GO:0042802">
    <property type="term" value="F:identical protein binding"/>
    <property type="evidence" value="ECO:0007669"/>
    <property type="project" value="UniProtKB-ARBA"/>
</dbReference>
<dbReference type="PANTHER" id="PTHR33175">
    <property type="entry name" value="DNA-BINDING PROTEIN HU"/>
    <property type="match status" value="1"/>
</dbReference>
<proteinExistence type="inferred from homology"/>
<dbReference type="Pfam" id="PF00216">
    <property type="entry name" value="Bac_DNA_binding"/>
    <property type="match status" value="1"/>
</dbReference>
<dbReference type="GO" id="GO:0005829">
    <property type="term" value="C:cytosol"/>
    <property type="evidence" value="ECO:0007669"/>
    <property type="project" value="TreeGrafter"/>
</dbReference>
<accession>A0A6S6TFM2</accession>
<evidence type="ECO:0000256" key="1">
    <source>
        <dbReference type="ARBA" id="ARBA00003819"/>
    </source>
</evidence>
<keyword evidence="3" id="KW-0226">DNA condensation</keyword>
<comment type="similarity">
    <text evidence="2 5">Belongs to the bacterial histone-like protein family.</text>
</comment>
<dbReference type="Gene3D" id="4.10.520.10">
    <property type="entry name" value="IHF-like DNA-binding proteins"/>
    <property type="match status" value="1"/>
</dbReference>
<dbReference type="SUPFAM" id="SSF47729">
    <property type="entry name" value="IHF-like DNA-binding proteins"/>
    <property type="match status" value="1"/>
</dbReference>
<dbReference type="InterPro" id="IPR000119">
    <property type="entry name" value="Hist_DNA-bd"/>
</dbReference>
<name>A0A6S6TFM2_9GAMM</name>
<dbReference type="GO" id="GO:0003677">
    <property type="term" value="F:DNA binding"/>
    <property type="evidence" value="ECO:0007669"/>
    <property type="project" value="UniProtKB-KW"/>
</dbReference>
<dbReference type="AlphaFoldDB" id="A0A6S6TFM2"/>
<dbReference type="SMART" id="SM00411">
    <property type="entry name" value="BHL"/>
    <property type="match status" value="1"/>
</dbReference>
<keyword evidence="4 6" id="KW-0238">DNA-binding</keyword>
<gene>
    <name evidence="6" type="ORF">HELGO_WM15922</name>
</gene>
<dbReference type="GO" id="GO:1990103">
    <property type="term" value="C:DnaA-HU complex"/>
    <property type="evidence" value="ECO:0007669"/>
    <property type="project" value="UniProtKB-ARBA"/>
</dbReference>
<dbReference type="GO" id="GO:0006270">
    <property type="term" value="P:DNA replication initiation"/>
    <property type="evidence" value="ECO:0007669"/>
    <property type="project" value="UniProtKB-ARBA"/>
</dbReference>